<proteinExistence type="predicted"/>
<protein>
    <submittedName>
        <fullName evidence="3">Alpha/beta hydrolase</fullName>
    </submittedName>
</protein>
<dbReference type="Pfam" id="PF00561">
    <property type="entry name" value="Abhydrolase_1"/>
    <property type="match status" value="1"/>
</dbReference>
<dbReference type="GO" id="GO:0016787">
    <property type="term" value="F:hydrolase activity"/>
    <property type="evidence" value="ECO:0007669"/>
    <property type="project" value="UniProtKB-KW"/>
</dbReference>
<accession>A0A3S8U7G4</accession>
<dbReference type="SUPFAM" id="SSF53474">
    <property type="entry name" value="alpha/beta-Hydrolases"/>
    <property type="match status" value="1"/>
</dbReference>
<reference evidence="3 4" key="1">
    <citation type="submission" date="2018-12" db="EMBL/GenBank/DDBJ databases">
        <title>Complete genome sequencing of Tabrizicola sp. K13M18.</title>
        <authorList>
            <person name="Bae J.-W."/>
        </authorList>
    </citation>
    <scope>NUCLEOTIDE SEQUENCE [LARGE SCALE GENOMIC DNA]</scope>
    <source>
        <strain evidence="3 4">K13M18</strain>
    </source>
</reference>
<gene>
    <name evidence="3" type="ORF">EI545_12295</name>
</gene>
<dbReference type="KEGG" id="taw:EI545_12295"/>
<dbReference type="InterPro" id="IPR050471">
    <property type="entry name" value="AB_hydrolase"/>
</dbReference>
<dbReference type="AlphaFoldDB" id="A0A3S8U7G4"/>
<keyword evidence="3" id="KW-0378">Hydrolase</keyword>
<dbReference type="Gene3D" id="3.40.50.1820">
    <property type="entry name" value="alpha/beta hydrolase"/>
    <property type="match status" value="1"/>
</dbReference>
<keyword evidence="1" id="KW-0812">Transmembrane</keyword>
<evidence type="ECO:0000259" key="2">
    <source>
        <dbReference type="Pfam" id="PF00561"/>
    </source>
</evidence>
<name>A0A3S8U7G4_9RHOB</name>
<dbReference type="InterPro" id="IPR029058">
    <property type="entry name" value="AB_hydrolase_fold"/>
</dbReference>
<dbReference type="InterPro" id="IPR000073">
    <property type="entry name" value="AB_hydrolase_1"/>
</dbReference>
<dbReference type="RefSeq" id="WP_125325739.1">
    <property type="nucleotide sequence ID" value="NZ_CP034328.1"/>
</dbReference>
<keyword evidence="4" id="KW-1185">Reference proteome</keyword>
<keyword evidence="1" id="KW-1133">Transmembrane helix</keyword>
<keyword evidence="1" id="KW-0472">Membrane</keyword>
<evidence type="ECO:0000256" key="1">
    <source>
        <dbReference type="SAM" id="Phobius"/>
    </source>
</evidence>
<organism evidence="3 4">
    <name type="scientific">Tabrizicola piscis</name>
    <dbReference type="NCBI Taxonomy" id="2494374"/>
    <lineage>
        <taxon>Bacteria</taxon>
        <taxon>Pseudomonadati</taxon>
        <taxon>Pseudomonadota</taxon>
        <taxon>Alphaproteobacteria</taxon>
        <taxon>Rhodobacterales</taxon>
        <taxon>Paracoccaceae</taxon>
        <taxon>Tabrizicola</taxon>
    </lineage>
</organism>
<dbReference type="Proteomes" id="UP000282002">
    <property type="component" value="Chromosome"/>
</dbReference>
<feature type="transmembrane region" description="Helical" evidence="1">
    <location>
        <begin position="7"/>
        <end position="27"/>
    </location>
</feature>
<evidence type="ECO:0000313" key="3">
    <source>
        <dbReference type="EMBL" id="AZL59544.1"/>
    </source>
</evidence>
<dbReference type="EMBL" id="CP034328">
    <property type="protein sequence ID" value="AZL59544.1"/>
    <property type="molecule type" value="Genomic_DNA"/>
</dbReference>
<sequence length="327" mass="33955">MTGTGRKVLIAATFILVGFGTAVWWQFKTDIATAMARVMQGSTLIDTPCGPIEYQSVGEGPVLLAVHGSGGGFDQGMAFAAPLVAKGILVVAMSRFGYLRTPMPPDGSAEAQADAFVCLMDALEIDQAAVMGGSAGALSALQMALRHPDRVSALILLVPIGYKPPDQAPSAEPMAPWVEAAMMRVIGSDFLFWTGLHVARDQMIAMVVATPPAVVAAADPAEQARVNVMLDAILPVSARVAGLKADTAASKSMTPVDLSRVTAPTLIVSARDDGYGTYASAEYMAAQVAGARFLGFETGGHAWVGHNDEVMAAISQLVLSSQPPTAP</sequence>
<dbReference type="PANTHER" id="PTHR43433:SF1">
    <property type="entry name" value="BLL5160 PROTEIN"/>
    <property type="match status" value="1"/>
</dbReference>
<evidence type="ECO:0000313" key="4">
    <source>
        <dbReference type="Proteomes" id="UP000282002"/>
    </source>
</evidence>
<feature type="domain" description="AB hydrolase-1" evidence="2">
    <location>
        <begin position="61"/>
        <end position="301"/>
    </location>
</feature>
<dbReference type="OrthoDB" id="9804723at2"/>
<dbReference type="PANTHER" id="PTHR43433">
    <property type="entry name" value="HYDROLASE, ALPHA/BETA FOLD FAMILY PROTEIN"/>
    <property type="match status" value="1"/>
</dbReference>